<evidence type="ECO:0000259" key="2">
    <source>
        <dbReference type="Pfam" id="PF01471"/>
    </source>
</evidence>
<dbReference type="InterPro" id="IPR011105">
    <property type="entry name" value="Cell_wall_hydrolase_SleB"/>
</dbReference>
<dbReference type="InterPro" id="IPR002477">
    <property type="entry name" value="Peptidoglycan-bd-like"/>
</dbReference>
<dbReference type="RefSeq" id="WP_262432639.1">
    <property type="nucleotide sequence ID" value="NZ_JACRTE010000023.1"/>
</dbReference>
<dbReference type="Gene3D" id="6.20.240.60">
    <property type="match status" value="1"/>
</dbReference>
<dbReference type="Gene3D" id="1.10.101.10">
    <property type="entry name" value="PGBD-like superfamily/PGBD"/>
    <property type="match status" value="1"/>
</dbReference>
<dbReference type="InterPro" id="IPR036366">
    <property type="entry name" value="PGBDSf"/>
</dbReference>
<dbReference type="Pfam" id="PF01471">
    <property type="entry name" value="PG_binding_1"/>
    <property type="match status" value="1"/>
</dbReference>
<reference evidence="4" key="1">
    <citation type="submission" date="2020-08" db="EMBL/GenBank/DDBJ databases">
        <title>Genome public.</title>
        <authorList>
            <person name="Liu C."/>
            <person name="Sun Q."/>
        </authorList>
    </citation>
    <scope>NUCLEOTIDE SEQUENCE</scope>
    <source>
        <strain evidence="4">NSJ-50</strain>
    </source>
</reference>
<dbReference type="InterPro" id="IPR036365">
    <property type="entry name" value="PGBD-like_sf"/>
</dbReference>
<evidence type="ECO:0000313" key="4">
    <source>
        <dbReference type="EMBL" id="MBC8597348.1"/>
    </source>
</evidence>
<feature type="signal peptide" evidence="1">
    <location>
        <begin position="1"/>
        <end position="25"/>
    </location>
</feature>
<keyword evidence="4" id="KW-0378">Hydrolase</keyword>
<feature type="domain" description="Peptidoglycan binding-like" evidence="2">
    <location>
        <begin position="38"/>
        <end position="92"/>
    </location>
</feature>
<proteinExistence type="predicted"/>
<feature type="domain" description="Cell wall hydrolase SleB" evidence="3">
    <location>
        <begin position="122"/>
        <end position="223"/>
    </location>
</feature>
<comment type="caution">
    <text evidence="4">The sequence shown here is derived from an EMBL/GenBank/DDBJ whole genome shotgun (WGS) entry which is preliminary data.</text>
</comment>
<evidence type="ECO:0000256" key="1">
    <source>
        <dbReference type="SAM" id="SignalP"/>
    </source>
</evidence>
<feature type="chain" id="PRO_5037555309" evidence="1">
    <location>
        <begin position="26"/>
        <end position="225"/>
    </location>
</feature>
<gene>
    <name evidence="4" type="ORF">H8706_10810</name>
</gene>
<accession>A0A926F7Q5</accession>
<dbReference type="GO" id="GO:0016787">
    <property type="term" value="F:hydrolase activity"/>
    <property type="evidence" value="ECO:0007669"/>
    <property type="project" value="UniProtKB-KW"/>
</dbReference>
<dbReference type="Gene3D" id="1.10.10.2520">
    <property type="entry name" value="Cell wall hydrolase SleB, domain 1"/>
    <property type="match status" value="1"/>
</dbReference>
<keyword evidence="1" id="KW-0732">Signal</keyword>
<keyword evidence="5" id="KW-1185">Reference proteome</keyword>
<dbReference type="EMBL" id="JACRTE010000023">
    <property type="protein sequence ID" value="MBC8597348.1"/>
    <property type="molecule type" value="Genomic_DNA"/>
</dbReference>
<organism evidence="4 5">
    <name type="scientific">Qingrenia yutianensis</name>
    <dbReference type="NCBI Taxonomy" id="2763676"/>
    <lineage>
        <taxon>Bacteria</taxon>
        <taxon>Bacillati</taxon>
        <taxon>Bacillota</taxon>
        <taxon>Clostridia</taxon>
        <taxon>Eubacteriales</taxon>
        <taxon>Oscillospiraceae</taxon>
        <taxon>Qingrenia</taxon>
    </lineage>
</organism>
<name>A0A926F7Q5_9FIRM</name>
<dbReference type="AlphaFoldDB" id="A0A926F7Q5"/>
<evidence type="ECO:0000313" key="5">
    <source>
        <dbReference type="Proteomes" id="UP000647416"/>
    </source>
</evidence>
<dbReference type="InterPro" id="IPR042047">
    <property type="entry name" value="SleB_dom1"/>
</dbReference>
<dbReference type="SUPFAM" id="SSF47090">
    <property type="entry name" value="PGBD-like"/>
    <property type="match status" value="1"/>
</dbReference>
<sequence>MKKTIFLLTLVLTLSLAVFTQSAFASAPSALKQGASSYEVTTLQTILKNQGYFNSEITGYYGTETKNAVTKFQKANGLTADGIFGTNTRNALYAAASQHYLRTYDDNDIYWLSRLIEAEAQGESYTGKVAVGNCVLNRVITDSYPNNVVKVIFDTNYGVQYQPTKNGTIYNTPSQSSVNAAVAALEGARPVGKCLFFYNPRTSASSWIKNNRQYYTSIGNHDFHI</sequence>
<protein>
    <submittedName>
        <fullName evidence="4">Cell wall hydrolase</fullName>
    </submittedName>
</protein>
<dbReference type="Proteomes" id="UP000647416">
    <property type="component" value="Unassembled WGS sequence"/>
</dbReference>
<evidence type="ECO:0000259" key="3">
    <source>
        <dbReference type="Pfam" id="PF07486"/>
    </source>
</evidence>
<dbReference type="Pfam" id="PF07486">
    <property type="entry name" value="Hydrolase_2"/>
    <property type="match status" value="1"/>
</dbReference>